<dbReference type="GO" id="GO:0005794">
    <property type="term" value="C:Golgi apparatus"/>
    <property type="evidence" value="ECO:0007669"/>
    <property type="project" value="EnsemblFungi"/>
</dbReference>
<evidence type="ECO:0000256" key="7">
    <source>
        <dbReference type="ARBA" id="ARBA00023136"/>
    </source>
</evidence>
<evidence type="ECO:0000256" key="5">
    <source>
        <dbReference type="ARBA" id="ARBA00022989"/>
    </source>
</evidence>
<evidence type="ECO:0000256" key="12">
    <source>
        <dbReference type="PROSITE-ProRule" id="PRU00023"/>
    </source>
</evidence>
<evidence type="ECO:0000256" key="10">
    <source>
        <dbReference type="ARBA" id="ARBA00023315"/>
    </source>
</evidence>
<evidence type="ECO:0000256" key="3">
    <source>
        <dbReference type="ARBA" id="ARBA00022692"/>
    </source>
</evidence>
<protein>
    <recommendedName>
        <fullName evidence="13">Palmitoyltransferase</fullName>
        <ecNumber evidence="13">2.3.1.225</ecNumber>
    </recommendedName>
</protein>
<dbReference type="Gene3D" id="1.25.40.20">
    <property type="entry name" value="Ankyrin repeat-containing domain"/>
    <property type="match status" value="1"/>
</dbReference>
<dbReference type="STRING" id="1245769.A0A0C7MQX1"/>
<keyword evidence="4" id="KW-0677">Repeat</keyword>
<dbReference type="SUPFAM" id="SSF48403">
    <property type="entry name" value="Ankyrin repeat"/>
    <property type="match status" value="1"/>
</dbReference>
<dbReference type="InterPro" id="IPR036770">
    <property type="entry name" value="Ankyrin_rpt-contain_sf"/>
</dbReference>
<dbReference type="PROSITE" id="PS50297">
    <property type="entry name" value="ANK_REP_REGION"/>
    <property type="match status" value="3"/>
</dbReference>
<comment type="catalytic activity">
    <reaction evidence="11 13">
        <text>L-cysteinyl-[protein] + hexadecanoyl-CoA = S-hexadecanoyl-L-cysteinyl-[protein] + CoA</text>
        <dbReference type="Rhea" id="RHEA:36683"/>
        <dbReference type="Rhea" id="RHEA-COMP:10131"/>
        <dbReference type="Rhea" id="RHEA-COMP:11032"/>
        <dbReference type="ChEBI" id="CHEBI:29950"/>
        <dbReference type="ChEBI" id="CHEBI:57287"/>
        <dbReference type="ChEBI" id="CHEBI:57379"/>
        <dbReference type="ChEBI" id="CHEBI:74151"/>
        <dbReference type="EC" id="2.3.1.225"/>
    </reaction>
</comment>
<feature type="repeat" description="ANK" evidence="12">
    <location>
        <begin position="196"/>
        <end position="228"/>
    </location>
</feature>
<comment type="caution">
    <text evidence="13">Lacks conserved residue(s) required for the propagation of feature annotation.</text>
</comment>
<accession>A0A0C7MQX1</accession>
<sequence>MNTPESQDEIEVDSAAGSVSASISSIEPIAPTNDDEGLVESISINDGEEQLETEDPTLAKYRNACQTGDLVTIRTLVESGVIDPRHDYSDEERVTGLHWACINNRLGVVQYLLDNGADINFAGGKLDATPLHWAARYGYVYIVHYLLEKGADSRLLDKQGFNLLHLSINSSNVMLVLYCLLFIVGDDISIDSLDPSHRTPLLWAAYQGDSLSVKALLEFKADSSIVDSGGFSPLHWATVKGQPQVIKALIADGADCLQKTNDEKDCFIISKELNTAENLSLALLENGLKPDGTPIVKYLRSPQHAKLVTFIVPFFLLGIIFQLFTSLHYLPAALLSILTGLGMILGLKKLVFPSYATQIGGNSFLKTPFWSGILLGSIVWVLYVWLSRVAAITFEEEPFFNLFFLVSASACVVSFCKLLFSDPGKIYKEEDHDKIRETVQELLQAGKFDTRHLCLETYVRKPLRSKYSRFSSALVARFDHFCPWVYNDIGLKNHKLFLYFLTSLILGAVTFAKVSFEYFDFFEDHSKTDFKCGIFSDEVCAGLQLDRFAFLVMAWALLQVVWVTSILIAQIFQTFKGITNHELSEKSRKLHGHNDSIEFFMTTPTDLMDEDELNSLNQAPVNANDSRLMKSRTCLGTACRFVGLDQLPVIFSGVIRRQAGSSPATVKKFATDNGWKTNLKDFWLLSDRTAPLWQRILFSPRDFKAFYNNTEVDYRTLYTLPEATLPLEEMV</sequence>
<keyword evidence="17" id="KW-1185">Reference proteome</keyword>
<feature type="transmembrane region" description="Helical" evidence="13">
    <location>
        <begin position="368"/>
        <end position="386"/>
    </location>
</feature>
<dbReference type="EMBL" id="LN736364">
    <property type="protein sequence ID" value="CEP62318.1"/>
    <property type="molecule type" value="Genomic_DNA"/>
</dbReference>
<gene>
    <name evidence="16" type="ORF">LALA0_S05e02894g</name>
</gene>
<dbReference type="PANTHER" id="PTHR24161:SF85">
    <property type="entry name" value="PALMITOYLTRANSFERASE HIP14"/>
    <property type="match status" value="1"/>
</dbReference>
<keyword evidence="9" id="KW-0449">Lipoprotein</keyword>
<feature type="compositionally biased region" description="Low complexity" evidence="14">
    <location>
        <begin position="14"/>
        <end position="30"/>
    </location>
</feature>
<evidence type="ECO:0000256" key="8">
    <source>
        <dbReference type="ARBA" id="ARBA00023139"/>
    </source>
</evidence>
<dbReference type="PANTHER" id="PTHR24161">
    <property type="entry name" value="ANK_REP_REGION DOMAIN-CONTAINING PROTEIN-RELATED"/>
    <property type="match status" value="1"/>
</dbReference>
<dbReference type="Pfam" id="PF12796">
    <property type="entry name" value="Ank_2"/>
    <property type="match status" value="3"/>
</dbReference>
<evidence type="ECO:0000256" key="9">
    <source>
        <dbReference type="ARBA" id="ARBA00023288"/>
    </source>
</evidence>
<feature type="repeat" description="ANK" evidence="12">
    <location>
        <begin position="229"/>
        <end position="261"/>
    </location>
</feature>
<feature type="transmembrane region" description="Helical" evidence="13">
    <location>
        <begin position="307"/>
        <end position="324"/>
    </location>
</feature>
<reference evidence="16 17" key="1">
    <citation type="submission" date="2014-12" db="EMBL/GenBank/DDBJ databases">
        <authorList>
            <person name="Neuveglise Cecile"/>
        </authorList>
    </citation>
    <scope>NUCLEOTIDE SEQUENCE [LARGE SCALE GENOMIC DNA]</scope>
    <source>
        <strain evidence="16 17">CBS 12615</strain>
    </source>
</reference>
<keyword evidence="5 13" id="KW-1133">Transmembrane helix</keyword>
<dbReference type="OrthoDB" id="6781668at2759"/>
<feature type="repeat" description="ANK" evidence="12">
    <location>
        <begin position="92"/>
        <end position="124"/>
    </location>
</feature>
<name>A0A0C7MQX1_9SACH</name>
<comment type="similarity">
    <text evidence="2">Belongs to the DHHC palmitoyltransferase family. AKR/ZDHHC17 subfamily.</text>
</comment>
<dbReference type="InterPro" id="IPR001594">
    <property type="entry name" value="Palmitoyltrfase_DHHC"/>
</dbReference>
<feature type="transmembrane region" description="Helical" evidence="13">
    <location>
        <begin position="163"/>
        <end position="184"/>
    </location>
</feature>
<evidence type="ECO:0000313" key="17">
    <source>
        <dbReference type="Proteomes" id="UP000054304"/>
    </source>
</evidence>
<dbReference type="GO" id="GO:0031683">
    <property type="term" value="F:G-protein beta/gamma-subunit complex binding"/>
    <property type="evidence" value="ECO:0007669"/>
    <property type="project" value="EnsemblFungi"/>
</dbReference>
<comment type="domain">
    <text evidence="13">The DHHC domain is required for palmitoyltransferase activity.</text>
</comment>
<evidence type="ECO:0000256" key="4">
    <source>
        <dbReference type="ARBA" id="ARBA00022737"/>
    </source>
</evidence>
<comment type="subcellular location">
    <subcellularLocation>
        <location evidence="1">Membrane</location>
        <topology evidence="1">Multi-pass membrane protein</topology>
    </subcellularLocation>
</comment>
<dbReference type="InterPro" id="IPR002110">
    <property type="entry name" value="Ankyrin_rpt"/>
</dbReference>
<feature type="repeat" description="ANK" evidence="12">
    <location>
        <begin position="126"/>
        <end position="158"/>
    </location>
</feature>
<feature type="domain" description="Palmitoyltransferase DHHC" evidence="15">
    <location>
        <begin position="448"/>
        <end position="585"/>
    </location>
</feature>
<keyword evidence="6 12" id="KW-0040">ANK repeat</keyword>
<dbReference type="HOGENOM" id="CLU_012510_1_1_1"/>
<dbReference type="RefSeq" id="XP_022628544.1">
    <property type="nucleotide sequence ID" value="XM_022772196.1"/>
</dbReference>
<evidence type="ECO:0000259" key="15">
    <source>
        <dbReference type="Pfam" id="PF01529"/>
    </source>
</evidence>
<evidence type="ECO:0000256" key="11">
    <source>
        <dbReference type="ARBA" id="ARBA00048048"/>
    </source>
</evidence>
<dbReference type="GO" id="GO:0019706">
    <property type="term" value="F:protein-cysteine S-palmitoyltransferase activity"/>
    <property type="evidence" value="ECO:0007669"/>
    <property type="project" value="UniProtKB-EC"/>
</dbReference>
<feature type="compositionally biased region" description="Acidic residues" evidence="14">
    <location>
        <begin position="1"/>
        <end position="12"/>
    </location>
</feature>
<organism evidence="16 17">
    <name type="scientific">Lachancea lanzarotensis</name>
    <dbReference type="NCBI Taxonomy" id="1245769"/>
    <lineage>
        <taxon>Eukaryota</taxon>
        <taxon>Fungi</taxon>
        <taxon>Dikarya</taxon>
        <taxon>Ascomycota</taxon>
        <taxon>Saccharomycotina</taxon>
        <taxon>Saccharomycetes</taxon>
        <taxon>Saccharomycetales</taxon>
        <taxon>Saccharomycetaceae</taxon>
        <taxon>Lachancea</taxon>
    </lineage>
</organism>
<evidence type="ECO:0000256" key="13">
    <source>
        <dbReference type="RuleBase" id="RU079119"/>
    </source>
</evidence>
<dbReference type="SMART" id="SM00248">
    <property type="entry name" value="ANK"/>
    <property type="match status" value="5"/>
</dbReference>
<feature type="transmembrane region" description="Helical" evidence="13">
    <location>
        <begin position="548"/>
        <end position="569"/>
    </location>
</feature>
<dbReference type="PROSITE" id="PS50216">
    <property type="entry name" value="DHHC"/>
    <property type="match status" value="1"/>
</dbReference>
<dbReference type="GO" id="GO:0006612">
    <property type="term" value="P:protein targeting to membrane"/>
    <property type="evidence" value="ECO:0007669"/>
    <property type="project" value="EnsemblFungi"/>
</dbReference>
<evidence type="ECO:0000256" key="6">
    <source>
        <dbReference type="ARBA" id="ARBA00023043"/>
    </source>
</evidence>
<keyword evidence="7 13" id="KW-0472">Membrane</keyword>
<keyword evidence="8" id="KW-0564">Palmitate</keyword>
<proteinExistence type="inferred from homology"/>
<dbReference type="GO" id="GO:0090029">
    <property type="term" value="P:negative regulation of pheromone-dependent signal transduction involved in conjugation with cellular fusion"/>
    <property type="evidence" value="ECO:0007669"/>
    <property type="project" value="EnsemblFungi"/>
</dbReference>
<evidence type="ECO:0000256" key="1">
    <source>
        <dbReference type="ARBA" id="ARBA00004141"/>
    </source>
</evidence>
<feature type="region of interest" description="Disordered" evidence="14">
    <location>
        <begin position="1"/>
        <end position="36"/>
    </location>
</feature>
<keyword evidence="3 13" id="KW-0812">Transmembrane</keyword>
<dbReference type="AlphaFoldDB" id="A0A0C7MQX1"/>
<feature type="transmembrane region" description="Helical" evidence="13">
    <location>
        <begin position="496"/>
        <end position="516"/>
    </location>
</feature>
<evidence type="ECO:0000256" key="2">
    <source>
        <dbReference type="ARBA" id="ARBA00010104"/>
    </source>
</evidence>
<dbReference type="EC" id="2.3.1.225" evidence="13"/>
<feature type="transmembrane region" description="Helical" evidence="13">
    <location>
        <begin position="330"/>
        <end position="347"/>
    </location>
</feature>
<dbReference type="GeneID" id="34685782"/>
<dbReference type="PROSITE" id="PS50088">
    <property type="entry name" value="ANK_REPEAT"/>
    <property type="match status" value="4"/>
</dbReference>
<dbReference type="GO" id="GO:0016020">
    <property type="term" value="C:membrane"/>
    <property type="evidence" value="ECO:0007669"/>
    <property type="project" value="UniProtKB-SubCell"/>
</dbReference>
<dbReference type="Proteomes" id="UP000054304">
    <property type="component" value="Unassembled WGS sequence"/>
</dbReference>
<keyword evidence="10 13" id="KW-0012">Acyltransferase</keyword>
<dbReference type="GO" id="GO:0030100">
    <property type="term" value="P:regulation of endocytosis"/>
    <property type="evidence" value="ECO:0007669"/>
    <property type="project" value="EnsemblFungi"/>
</dbReference>
<evidence type="ECO:0000256" key="14">
    <source>
        <dbReference type="SAM" id="MobiDB-lite"/>
    </source>
</evidence>
<feature type="transmembrane region" description="Helical" evidence="13">
    <location>
        <begin position="398"/>
        <end position="420"/>
    </location>
</feature>
<keyword evidence="13" id="KW-0808">Transferase</keyword>
<evidence type="ECO:0000313" key="16">
    <source>
        <dbReference type="EMBL" id="CEP62318.1"/>
    </source>
</evidence>
<dbReference type="Pfam" id="PF01529">
    <property type="entry name" value="DHHC"/>
    <property type="match status" value="1"/>
</dbReference>